<feature type="transmembrane region" description="Helical" evidence="1">
    <location>
        <begin position="91"/>
        <end position="108"/>
    </location>
</feature>
<feature type="transmembrane region" description="Helical" evidence="1">
    <location>
        <begin position="120"/>
        <end position="146"/>
    </location>
</feature>
<feature type="domain" description="CAAX prenyl protease 2/Lysostaphin resistance protein A-like" evidence="2">
    <location>
        <begin position="41"/>
        <end position="124"/>
    </location>
</feature>
<dbReference type="PATRIC" id="fig|1365251.3.peg.2881"/>
<dbReference type="InterPro" id="IPR052710">
    <property type="entry name" value="CAAX_protease"/>
</dbReference>
<protein>
    <recommendedName>
        <fullName evidence="2">CAAX prenyl protease 2/Lysostaphin resistance protein A-like domain-containing protein</fullName>
    </recommendedName>
</protein>
<comment type="caution">
    <text evidence="3">The sequence shown here is derived from an EMBL/GenBank/DDBJ whole genome shotgun (WGS) entry which is preliminary data.</text>
</comment>
<evidence type="ECO:0000313" key="3">
    <source>
        <dbReference type="EMBL" id="KZN49878.1"/>
    </source>
</evidence>
<keyword evidence="1" id="KW-0472">Membrane</keyword>
<name>A0A167E1G0_9GAMM</name>
<evidence type="ECO:0000259" key="2">
    <source>
        <dbReference type="Pfam" id="PF02517"/>
    </source>
</evidence>
<feature type="transmembrane region" description="Helical" evidence="1">
    <location>
        <begin position="36"/>
        <end position="55"/>
    </location>
</feature>
<keyword evidence="1" id="KW-0812">Transmembrane</keyword>
<dbReference type="PANTHER" id="PTHR36435:SF1">
    <property type="entry name" value="CAAX AMINO TERMINAL PROTEASE FAMILY PROTEIN"/>
    <property type="match status" value="1"/>
</dbReference>
<accession>A0A167E1G0</accession>
<dbReference type="GO" id="GO:0004175">
    <property type="term" value="F:endopeptidase activity"/>
    <property type="evidence" value="ECO:0007669"/>
    <property type="project" value="UniProtKB-ARBA"/>
</dbReference>
<dbReference type="EMBL" id="AUXZ01000079">
    <property type="protein sequence ID" value="KZN49878.1"/>
    <property type="molecule type" value="Genomic_DNA"/>
</dbReference>
<reference evidence="3 4" key="1">
    <citation type="submission" date="2013-07" db="EMBL/GenBank/DDBJ databases">
        <title>Comparative Genomic and Metabolomic Analysis of Twelve Strains of Pseudoalteromonas luteoviolacea.</title>
        <authorList>
            <person name="Vynne N.G."/>
            <person name="Mansson M."/>
            <person name="Gram L."/>
        </authorList>
    </citation>
    <scope>NUCLEOTIDE SEQUENCE [LARGE SCALE GENOMIC DNA]</scope>
    <source>
        <strain evidence="3 4">H33</strain>
    </source>
</reference>
<dbReference type="GO" id="GO:0080120">
    <property type="term" value="P:CAAX-box protein maturation"/>
    <property type="evidence" value="ECO:0007669"/>
    <property type="project" value="UniProtKB-ARBA"/>
</dbReference>
<dbReference type="PANTHER" id="PTHR36435">
    <property type="entry name" value="SLR1288 PROTEIN"/>
    <property type="match status" value="1"/>
</dbReference>
<dbReference type="Proteomes" id="UP000076503">
    <property type="component" value="Unassembled WGS sequence"/>
</dbReference>
<gene>
    <name evidence="3" type="ORF">N476_17895</name>
</gene>
<evidence type="ECO:0000313" key="4">
    <source>
        <dbReference type="Proteomes" id="UP000076503"/>
    </source>
</evidence>
<keyword evidence="1" id="KW-1133">Transmembrane helix</keyword>
<evidence type="ECO:0000256" key="1">
    <source>
        <dbReference type="SAM" id="Phobius"/>
    </source>
</evidence>
<dbReference type="Pfam" id="PF02517">
    <property type="entry name" value="Rce1-like"/>
    <property type="match status" value="1"/>
</dbReference>
<dbReference type="AlphaFoldDB" id="A0A167E1G0"/>
<proteinExistence type="predicted"/>
<sequence>MHFATADILQLYSHIDFKLVNDNLVDTNISPQDDHFIFYMCVLFVSLVIVVPIFAEVVYRGVLLDRLYIKLSPLWAIALSSLLFASIYNNFIGSLILGIVLCLIRFKYRTLAAPIFIHMLHNLIVYCLIFTSYFVSLSCIPIISGLESDPNIATITILLSIATLIIGTYCYYVLRDIPKSKFKKRTRSLHKTPLQQTN</sequence>
<feature type="transmembrane region" description="Helical" evidence="1">
    <location>
        <begin position="152"/>
        <end position="174"/>
    </location>
</feature>
<dbReference type="InterPro" id="IPR003675">
    <property type="entry name" value="Rce1/LyrA-like_dom"/>
</dbReference>
<organism evidence="3 4">
    <name type="scientific">Pseudoalteromonas luteoviolacea H33</name>
    <dbReference type="NCBI Taxonomy" id="1365251"/>
    <lineage>
        <taxon>Bacteria</taxon>
        <taxon>Pseudomonadati</taxon>
        <taxon>Pseudomonadota</taxon>
        <taxon>Gammaproteobacteria</taxon>
        <taxon>Alteromonadales</taxon>
        <taxon>Pseudoalteromonadaceae</taxon>
        <taxon>Pseudoalteromonas</taxon>
    </lineage>
</organism>